<dbReference type="PATRIC" id="fig|1423743.5.peg.660"/>
<proteinExistence type="predicted"/>
<comment type="caution">
    <text evidence="1">The sequence shown here is derived from an EMBL/GenBank/DDBJ whole genome shotgun (WGS) entry which is preliminary data.</text>
</comment>
<dbReference type="AlphaFoldDB" id="A0A0R1VTV2"/>
<reference evidence="1 2" key="1">
    <citation type="journal article" date="2015" name="Genome Announc.">
        <title>Expanding the biotechnology potential of lactobacilli through comparative genomics of 213 strains and associated genera.</title>
        <authorList>
            <person name="Sun Z."/>
            <person name="Harris H.M."/>
            <person name="McCann A."/>
            <person name="Guo C."/>
            <person name="Argimon S."/>
            <person name="Zhang W."/>
            <person name="Yang X."/>
            <person name="Jeffery I.B."/>
            <person name="Cooney J.C."/>
            <person name="Kagawa T.F."/>
            <person name="Liu W."/>
            <person name="Song Y."/>
            <person name="Salvetti E."/>
            <person name="Wrobel A."/>
            <person name="Rasinkangas P."/>
            <person name="Parkhill J."/>
            <person name="Rea M.C."/>
            <person name="O'Sullivan O."/>
            <person name="Ritari J."/>
            <person name="Douillard F.P."/>
            <person name="Paul Ross R."/>
            <person name="Yang R."/>
            <person name="Briner A.E."/>
            <person name="Felis G.E."/>
            <person name="de Vos W.M."/>
            <person name="Barrangou R."/>
            <person name="Klaenhammer T.R."/>
            <person name="Caufield P.W."/>
            <person name="Cui Y."/>
            <person name="Zhang H."/>
            <person name="O'Toole P.W."/>
        </authorList>
    </citation>
    <scope>NUCLEOTIDE SEQUENCE [LARGE SCALE GENOMIC DNA]</scope>
    <source>
        <strain evidence="1 2">DSM 18382</strain>
    </source>
</reference>
<dbReference type="EMBL" id="AZFY01000104">
    <property type="protein sequence ID" value="KRM06371.1"/>
    <property type="molecule type" value="Genomic_DNA"/>
</dbReference>
<evidence type="ECO:0000313" key="2">
    <source>
        <dbReference type="Proteomes" id="UP000051966"/>
    </source>
</evidence>
<name>A0A0R1VTV2_9LACO</name>
<sequence length="144" mass="16597">MGLMFGAIAQSTHSEPVNAAYFKIGKIYRYTPPTWRGNWYSYVNGHMCVTHINKYSVTQTYKGKTHSLFRSNWKDYKKLAVAKIKGTNKFTFNALANKSYESDGGWKTTYRTINRQKVKVLRDYSAAGGYVDLFRAPVYKSYSK</sequence>
<keyword evidence="2" id="KW-1185">Reference proteome</keyword>
<gene>
    <name evidence="1" type="ORF">FD41_GL000646</name>
</gene>
<evidence type="ECO:0000313" key="1">
    <source>
        <dbReference type="EMBL" id="KRM06371.1"/>
    </source>
</evidence>
<accession>A0A0R1VTV2</accession>
<organism evidence="1 2">
    <name type="scientific">Lentilactobacillus farraginis DSM 18382 = JCM 14108</name>
    <dbReference type="NCBI Taxonomy" id="1423743"/>
    <lineage>
        <taxon>Bacteria</taxon>
        <taxon>Bacillati</taxon>
        <taxon>Bacillota</taxon>
        <taxon>Bacilli</taxon>
        <taxon>Lactobacillales</taxon>
        <taxon>Lactobacillaceae</taxon>
        <taxon>Lentilactobacillus</taxon>
    </lineage>
</organism>
<protein>
    <submittedName>
        <fullName evidence="1">Uncharacterized protein</fullName>
    </submittedName>
</protein>
<dbReference type="Proteomes" id="UP000051966">
    <property type="component" value="Unassembled WGS sequence"/>
</dbReference>